<sequence length="366" mass="42044">METPLIIAFSVISFLALIPTVIFYTKSHRLKDMRTLRLGRLTIGFLVSVFVLFNGIMGILFSANYNLHSNIILAIIIIELALFLIFTFMISFVVPVGIVILTIKMWRRETHSLANLILPAIMFVFFLVDWLYIRVSTLSDGWLWLQLLSYVYPVLAFYLVWQFIVFFFASWTYGRRFRKKSSKYHVVLGSGLINGQFVSPLLANRIRAGIKAANDETIMVFSGGQGSDEQLAEALAMQKYAVEELGFPKERTLVEDQSKTTFENLKFSSQLIEKMEQKADEEFLFFSSDYHVFRAALFAAQQGLNAQGGIGGKTPLYFRLPAFIREFIAVMNSQRRKHIFWVGLITGIFIAFALFMLFMEHFVLNR</sequence>
<dbReference type="PANTHER" id="PTHR30336">
    <property type="entry name" value="INNER MEMBRANE PROTEIN, PROBABLE PERMEASE"/>
    <property type="match status" value="1"/>
</dbReference>
<dbReference type="AlphaFoldDB" id="A0A1I4FTT0"/>
<dbReference type="InterPro" id="IPR003848">
    <property type="entry name" value="DUF218"/>
</dbReference>
<feature type="transmembrane region" description="Helical" evidence="1">
    <location>
        <begin position="113"/>
        <end position="133"/>
    </location>
</feature>
<dbReference type="PANTHER" id="PTHR30336:SF4">
    <property type="entry name" value="ENVELOPE BIOGENESIS FACTOR ELYC"/>
    <property type="match status" value="1"/>
</dbReference>
<evidence type="ECO:0000313" key="3">
    <source>
        <dbReference type="EMBL" id="SFL20819.1"/>
    </source>
</evidence>
<dbReference type="CDD" id="cd06259">
    <property type="entry name" value="YdcF-like"/>
    <property type="match status" value="1"/>
</dbReference>
<keyword evidence="1" id="KW-1133">Transmembrane helix</keyword>
<keyword evidence="1" id="KW-0472">Membrane</keyword>
<dbReference type="InterPro" id="IPR014729">
    <property type="entry name" value="Rossmann-like_a/b/a_fold"/>
</dbReference>
<dbReference type="EMBL" id="FOTJ01000002">
    <property type="protein sequence ID" value="SFL20819.1"/>
    <property type="molecule type" value="Genomic_DNA"/>
</dbReference>
<gene>
    <name evidence="3" type="ORF">SAMN05216438_102180</name>
</gene>
<feature type="transmembrane region" description="Helical" evidence="1">
    <location>
        <begin position="71"/>
        <end position="101"/>
    </location>
</feature>
<dbReference type="GO" id="GO:0000270">
    <property type="term" value="P:peptidoglycan metabolic process"/>
    <property type="evidence" value="ECO:0007669"/>
    <property type="project" value="TreeGrafter"/>
</dbReference>
<protein>
    <submittedName>
        <fullName evidence="3">DUF218 domain-containing protein</fullName>
    </submittedName>
</protein>
<evidence type="ECO:0000256" key="1">
    <source>
        <dbReference type="SAM" id="Phobius"/>
    </source>
</evidence>
<feature type="transmembrane region" description="Helical" evidence="1">
    <location>
        <begin position="6"/>
        <end position="24"/>
    </location>
</feature>
<dbReference type="GO" id="GO:0005886">
    <property type="term" value="C:plasma membrane"/>
    <property type="evidence" value="ECO:0007669"/>
    <property type="project" value="TreeGrafter"/>
</dbReference>
<accession>A0A1I4FTT0</accession>
<dbReference type="Proteomes" id="UP000181969">
    <property type="component" value="Unassembled WGS sequence"/>
</dbReference>
<evidence type="ECO:0000313" key="4">
    <source>
        <dbReference type="Proteomes" id="UP000181969"/>
    </source>
</evidence>
<organism evidence="3 4">
    <name type="scientific">Lactococcus garvieae</name>
    <dbReference type="NCBI Taxonomy" id="1363"/>
    <lineage>
        <taxon>Bacteria</taxon>
        <taxon>Bacillati</taxon>
        <taxon>Bacillota</taxon>
        <taxon>Bacilli</taxon>
        <taxon>Lactobacillales</taxon>
        <taxon>Streptococcaceae</taxon>
        <taxon>Lactococcus</taxon>
    </lineage>
</organism>
<dbReference type="GO" id="GO:0043164">
    <property type="term" value="P:Gram-negative-bacterium-type cell wall biogenesis"/>
    <property type="evidence" value="ECO:0007669"/>
    <property type="project" value="TreeGrafter"/>
</dbReference>
<dbReference type="InterPro" id="IPR051599">
    <property type="entry name" value="Cell_Envelope_Assoc"/>
</dbReference>
<proteinExistence type="predicted"/>
<dbReference type="Pfam" id="PF02698">
    <property type="entry name" value="DUF218"/>
    <property type="match status" value="1"/>
</dbReference>
<dbReference type="Gene3D" id="3.40.50.620">
    <property type="entry name" value="HUPs"/>
    <property type="match status" value="1"/>
</dbReference>
<dbReference type="OrthoDB" id="9782395at2"/>
<name>A0A1I4FTT0_9LACT</name>
<reference evidence="3 4" key="1">
    <citation type="submission" date="2016-10" db="EMBL/GenBank/DDBJ databases">
        <authorList>
            <person name="de Groot N.N."/>
        </authorList>
    </citation>
    <scope>NUCLEOTIDE SEQUENCE [LARGE SCALE GENOMIC DNA]</scope>
    <source>
        <strain evidence="3 4">M79</strain>
    </source>
</reference>
<keyword evidence="1" id="KW-0812">Transmembrane</keyword>
<dbReference type="RefSeq" id="WP_074750575.1">
    <property type="nucleotide sequence ID" value="NZ_CAXVJC010000004.1"/>
</dbReference>
<feature type="domain" description="DUF218" evidence="2">
    <location>
        <begin position="185"/>
        <end position="306"/>
    </location>
</feature>
<feature type="transmembrane region" description="Helical" evidence="1">
    <location>
        <begin position="339"/>
        <end position="359"/>
    </location>
</feature>
<evidence type="ECO:0000259" key="2">
    <source>
        <dbReference type="Pfam" id="PF02698"/>
    </source>
</evidence>
<feature type="transmembrane region" description="Helical" evidence="1">
    <location>
        <begin position="45"/>
        <end position="65"/>
    </location>
</feature>
<feature type="transmembrane region" description="Helical" evidence="1">
    <location>
        <begin position="153"/>
        <end position="173"/>
    </location>
</feature>